<dbReference type="HOGENOM" id="CLU_122942_0_0_1"/>
<dbReference type="AlphaFoldDB" id="W2S715"/>
<dbReference type="VEuPathDB" id="FungiDB:HMPREF1541_10969"/>
<dbReference type="Proteomes" id="UP000030752">
    <property type="component" value="Unassembled WGS sequence"/>
</dbReference>
<evidence type="ECO:0000313" key="1">
    <source>
        <dbReference type="EMBL" id="ETN43838.1"/>
    </source>
</evidence>
<accession>W2S715</accession>
<proteinExistence type="predicted"/>
<protein>
    <recommendedName>
        <fullName evidence="3">SnoaL-like domain-containing protein</fullName>
    </recommendedName>
</protein>
<gene>
    <name evidence="1" type="ORF">HMPREF1541_10969</name>
</gene>
<name>W2S715_CYPE1</name>
<dbReference type="RefSeq" id="XP_008713860.1">
    <property type="nucleotide sequence ID" value="XM_008715638.1"/>
</dbReference>
<organism evidence="1 2">
    <name type="scientific">Cyphellophora europaea (strain CBS 101466)</name>
    <name type="common">Phialophora europaea</name>
    <dbReference type="NCBI Taxonomy" id="1220924"/>
    <lineage>
        <taxon>Eukaryota</taxon>
        <taxon>Fungi</taxon>
        <taxon>Dikarya</taxon>
        <taxon>Ascomycota</taxon>
        <taxon>Pezizomycotina</taxon>
        <taxon>Eurotiomycetes</taxon>
        <taxon>Chaetothyriomycetidae</taxon>
        <taxon>Chaetothyriales</taxon>
        <taxon>Cyphellophoraceae</taxon>
        <taxon>Cyphellophora</taxon>
    </lineage>
</organism>
<dbReference type="EMBL" id="KB822717">
    <property type="protein sequence ID" value="ETN43838.1"/>
    <property type="molecule type" value="Genomic_DNA"/>
</dbReference>
<dbReference type="InParanoid" id="W2S715"/>
<evidence type="ECO:0008006" key="3">
    <source>
        <dbReference type="Google" id="ProtNLM"/>
    </source>
</evidence>
<evidence type="ECO:0000313" key="2">
    <source>
        <dbReference type="Proteomes" id="UP000030752"/>
    </source>
</evidence>
<reference evidence="1 2" key="1">
    <citation type="submission" date="2013-03" db="EMBL/GenBank/DDBJ databases">
        <title>The Genome Sequence of Phialophora europaea CBS 101466.</title>
        <authorList>
            <consortium name="The Broad Institute Genomics Platform"/>
            <person name="Cuomo C."/>
            <person name="de Hoog S."/>
            <person name="Gorbushina A."/>
            <person name="Walker B."/>
            <person name="Young S.K."/>
            <person name="Zeng Q."/>
            <person name="Gargeya S."/>
            <person name="Fitzgerald M."/>
            <person name="Haas B."/>
            <person name="Abouelleil A."/>
            <person name="Allen A.W."/>
            <person name="Alvarado L."/>
            <person name="Arachchi H.M."/>
            <person name="Berlin A.M."/>
            <person name="Chapman S.B."/>
            <person name="Gainer-Dewar J."/>
            <person name="Goldberg J."/>
            <person name="Griggs A."/>
            <person name="Gujja S."/>
            <person name="Hansen M."/>
            <person name="Howarth C."/>
            <person name="Imamovic A."/>
            <person name="Ireland A."/>
            <person name="Larimer J."/>
            <person name="McCowan C."/>
            <person name="Murphy C."/>
            <person name="Pearson M."/>
            <person name="Poon T.W."/>
            <person name="Priest M."/>
            <person name="Roberts A."/>
            <person name="Saif S."/>
            <person name="Shea T."/>
            <person name="Sisk P."/>
            <person name="Sykes S."/>
            <person name="Wortman J."/>
            <person name="Nusbaum C."/>
            <person name="Birren B."/>
        </authorList>
    </citation>
    <scope>NUCLEOTIDE SEQUENCE [LARGE SCALE GENOMIC DNA]</scope>
    <source>
        <strain evidence="1 2">CBS 101466</strain>
    </source>
</reference>
<keyword evidence="2" id="KW-1185">Reference proteome</keyword>
<dbReference type="GeneID" id="19978308"/>
<sequence length="175" mass="19312">MEAPTRTSESRTLAETNGEETTRIRLAIKTPSGPLSLNETAVRAFFQRYSHHLQAALDDVIDGATIAKGFWADQFVNSSPDTLVTGSDPQHLASSIDEVLSGYKQQGMRRIHVRDIDVNQLDDCHAVASVGWSLFRDTNDSGHAGVDFDASYFVKQAKGTDMRIFGWVEGRPKTI</sequence>